<dbReference type="GO" id="GO:0000976">
    <property type="term" value="F:transcription cis-regulatory region binding"/>
    <property type="evidence" value="ECO:0007669"/>
    <property type="project" value="UniProtKB-ARBA"/>
</dbReference>
<dbReference type="SUPFAM" id="SSF47459">
    <property type="entry name" value="HLH, helix-loop-helix DNA-binding domain"/>
    <property type="match status" value="1"/>
</dbReference>
<dbReference type="Pfam" id="PF26576">
    <property type="entry name" value="IBH1_N"/>
    <property type="match status" value="1"/>
</dbReference>
<dbReference type="InterPro" id="IPR044660">
    <property type="entry name" value="IBH1-like"/>
</dbReference>
<keyword evidence="3" id="KW-0804">Transcription</keyword>
<organism evidence="7 8">
    <name type="scientific">Aristolochia fimbriata</name>
    <name type="common">White veined hardy Dutchman's pipe vine</name>
    <dbReference type="NCBI Taxonomy" id="158543"/>
    <lineage>
        <taxon>Eukaryota</taxon>
        <taxon>Viridiplantae</taxon>
        <taxon>Streptophyta</taxon>
        <taxon>Embryophyta</taxon>
        <taxon>Tracheophyta</taxon>
        <taxon>Spermatophyta</taxon>
        <taxon>Magnoliopsida</taxon>
        <taxon>Magnoliidae</taxon>
        <taxon>Piperales</taxon>
        <taxon>Aristolochiaceae</taxon>
        <taxon>Aristolochia</taxon>
    </lineage>
</organism>
<dbReference type="PANTHER" id="PTHR33124">
    <property type="entry name" value="TRANSCRIPTION FACTOR IBH1-LIKE 1"/>
    <property type="match status" value="1"/>
</dbReference>
<keyword evidence="2" id="KW-0805">Transcription regulation</keyword>
<evidence type="ECO:0000256" key="1">
    <source>
        <dbReference type="ARBA" id="ARBA00004123"/>
    </source>
</evidence>
<evidence type="ECO:0000313" key="7">
    <source>
        <dbReference type="EMBL" id="KAG9457801.1"/>
    </source>
</evidence>
<evidence type="ECO:0000259" key="6">
    <source>
        <dbReference type="PROSITE" id="PS50888"/>
    </source>
</evidence>
<dbReference type="InterPro" id="IPR036638">
    <property type="entry name" value="HLH_DNA-bd_sf"/>
</dbReference>
<feature type="region of interest" description="Disordered" evidence="5">
    <location>
        <begin position="1"/>
        <end position="27"/>
    </location>
</feature>
<dbReference type="EMBL" id="JAINDJ010000002">
    <property type="protein sequence ID" value="KAG9457801.1"/>
    <property type="molecule type" value="Genomic_DNA"/>
</dbReference>
<dbReference type="AlphaFoldDB" id="A0AAV7FD97"/>
<evidence type="ECO:0000256" key="2">
    <source>
        <dbReference type="ARBA" id="ARBA00023015"/>
    </source>
</evidence>
<evidence type="ECO:0000256" key="3">
    <source>
        <dbReference type="ARBA" id="ARBA00023163"/>
    </source>
</evidence>
<dbReference type="GO" id="GO:0006355">
    <property type="term" value="P:regulation of DNA-templated transcription"/>
    <property type="evidence" value="ECO:0007669"/>
    <property type="project" value="InterPro"/>
</dbReference>
<sequence length="455" mass="50577">MASPIPNIESRSSKTERKRKKKELRWKTETEERVYSSKLLEALRFVRRNPSTSSPAPSPSRAVREAADRALALAARGRTRWSRAILASRLRLKLRKTCKKTVAGSIRSKNSATSFFRLPRAKRIPALQNRVRTLGRLVPGCHKLSFPMLLEEATDYIAALEMQIRAMSSLTEVLTAAAAGAHGVETRQPRGLHCQRKAEDGDRCGSSSQHGSSLASHKPNLVPVSDPDSGDAKERKEMCFHFKASRPKERISNESRTGGFRFWRTRRDGEGKEEGKLQREKPSSVGLAGVISLAGEANKEGEEGEGAPKKFKVAFIIFSGHDCNRGCGVPIPRTRAAGDGSNMGKRWQQRVTWQVLWRQTPFVSISSSLFSCHAICGGRQQRESDQSGVSPLFCCLSRLACPSALPHETYTGGSRRLVGPDGVRKAGEFNFLTRLWREDREKDSRVAHVTIISRM</sequence>
<dbReference type="PROSITE" id="PS50888">
    <property type="entry name" value="BHLH"/>
    <property type="match status" value="1"/>
</dbReference>
<comment type="caution">
    <text evidence="7">The sequence shown here is derived from an EMBL/GenBank/DDBJ whole genome shotgun (WGS) entry which is preliminary data.</text>
</comment>
<reference evidence="7 8" key="1">
    <citation type="submission" date="2021-07" db="EMBL/GenBank/DDBJ databases">
        <title>The Aristolochia fimbriata genome: insights into angiosperm evolution, floral development and chemical biosynthesis.</title>
        <authorList>
            <person name="Jiao Y."/>
        </authorList>
    </citation>
    <scope>NUCLEOTIDE SEQUENCE [LARGE SCALE GENOMIC DNA]</scope>
    <source>
        <strain evidence="7">IBCAS-2021</strain>
        <tissue evidence="7">Leaf</tissue>
    </source>
</reference>
<feature type="compositionally biased region" description="Low complexity" evidence="5">
    <location>
        <begin position="205"/>
        <end position="217"/>
    </location>
</feature>
<gene>
    <name evidence="7" type="ORF">H6P81_002309</name>
</gene>
<dbReference type="Proteomes" id="UP000825729">
    <property type="component" value="Unassembled WGS sequence"/>
</dbReference>
<dbReference type="InterPro" id="IPR059002">
    <property type="entry name" value="IBH1_N"/>
</dbReference>
<dbReference type="InterPro" id="IPR011598">
    <property type="entry name" value="bHLH_dom"/>
</dbReference>
<proteinExistence type="predicted"/>
<evidence type="ECO:0000256" key="4">
    <source>
        <dbReference type="ARBA" id="ARBA00023242"/>
    </source>
</evidence>
<dbReference type="GO" id="GO:0046983">
    <property type="term" value="F:protein dimerization activity"/>
    <property type="evidence" value="ECO:0007669"/>
    <property type="project" value="InterPro"/>
</dbReference>
<dbReference type="CDD" id="cd11444">
    <property type="entry name" value="bHLH_AtIBH1_like"/>
    <property type="match status" value="1"/>
</dbReference>
<feature type="region of interest" description="Disordered" evidence="5">
    <location>
        <begin position="182"/>
        <end position="233"/>
    </location>
</feature>
<protein>
    <recommendedName>
        <fullName evidence="6">BHLH domain-containing protein</fullName>
    </recommendedName>
</protein>
<keyword evidence="4" id="KW-0539">Nucleus</keyword>
<feature type="domain" description="BHLH" evidence="6">
    <location>
        <begin position="111"/>
        <end position="160"/>
    </location>
</feature>
<evidence type="ECO:0000313" key="8">
    <source>
        <dbReference type="Proteomes" id="UP000825729"/>
    </source>
</evidence>
<dbReference type="PANTHER" id="PTHR33124:SF12">
    <property type="entry name" value="TRANSCRIPTION FACTOR BHLH148"/>
    <property type="match status" value="1"/>
</dbReference>
<comment type="subcellular location">
    <subcellularLocation>
        <location evidence="1">Nucleus</location>
    </subcellularLocation>
</comment>
<dbReference type="GO" id="GO:0005634">
    <property type="term" value="C:nucleus"/>
    <property type="evidence" value="ECO:0007669"/>
    <property type="project" value="UniProtKB-SubCell"/>
</dbReference>
<keyword evidence="8" id="KW-1185">Reference proteome</keyword>
<name>A0AAV7FD97_ARIFI</name>
<evidence type="ECO:0000256" key="5">
    <source>
        <dbReference type="SAM" id="MobiDB-lite"/>
    </source>
</evidence>
<dbReference type="InterPro" id="IPR044549">
    <property type="entry name" value="bHLH_AtIBH1-like"/>
</dbReference>
<accession>A0AAV7FD97</accession>